<feature type="transmembrane region" description="Helical" evidence="1">
    <location>
        <begin position="143"/>
        <end position="163"/>
    </location>
</feature>
<feature type="transmembrane region" description="Helical" evidence="1">
    <location>
        <begin position="26"/>
        <end position="54"/>
    </location>
</feature>
<proteinExistence type="predicted"/>
<comment type="caution">
    <text evidence="2">The sequence shown here is derived from an EMBL/GenBank/DDBJ whole genome shotgun (WGS) entry which is preliminary data.</text>
</comment>
<feature type="transmembrane region" description="Helical" evidence="1">
    <location>
        <begin position="117"/>
        <end position="136"/>
    </location>
</feature>
<reference evidence="2 3" key="1">
    <citation type="journal article" date="2018" name="Sci. Rep.">
        <title>Network-guided genomic and metagenomic analysis of the faecal microbiota of the critically endangered kakapo.</title>
        <authorList>
            <person name="Waite D.W."/>
            <person name="Dsouza M."/>
            <person name="Sekiguchi Y."/>
            <person name="Hugenholtz P."/>
            <person name="Taylor M.W."/>
        </authorList>
    </citation>
    <scope>NUCLEOTIDE SEQUENCE [LARGE SCALE GENOMIC DNA]</scope>
    <source>
        <strain evidence="2 3">BI02</strain>
    </source>
</reference>
<dbReference type="Proteomes" id="UP000253215">
    <property type="component" value="Unassembled WGS sequence"/>
</dbReference>
<keyword evidence="1" id="KW-1133">Transmembrane helix</keyword>
<evidence type="ECO:0000313" key="3">
    <source>
        <dbReference type="Proteomes" id="UP000253215"/>
    </source>
</evidence>
<keyword evidence="1" id="KW-0472">Membrane</keyword>
<organism evidence="2 3">
    <name type="scientific">Streptococcus gallolyticus</name>
    <dbReference type="NCBI Taxonomy" id="315405"/>
    <lineage>
        <taxon>Bacteria</taxon>
        <taxon>Bacillati</taxon>
        <taxon>Bacillota</taxon>
        <taxon>Bacilli</taxon>
        <taxon>Lactobacillales</taxon>
        <taxon>Streptococcaceae</taxon>
        <taxon>Streptococcus</taxon>
    </lineage>
</organism>
<name>A0A368UB81_9STRE</name>
<dbReference type="AlphaFoldDB" id="A0A368UB81"/>
<dbReference type="EMBL" id="NETH01000063">
    <property type="protein sequence ID" value="RCW16222.1"/>
    <property type="molecule type" value="Genomic_DNA"/>
</dbReference>
<evidence type="ECO:0000313" key="2">
    <source>
        <dbReference type="EMBL" id="RCW16222.1"/>
    </source>
</evidence>
<accession>A0A368UB81</accession>
<protein>
    <submittedName>
        <fullName evidence="2">Uncharacterized protein</fullName>
    </submittedName>
</protein>
<sequence>MGGENISQLRENGFFKMFTSLSGSKYHVIVVNYLVNLLLILCQSNILIALYFVICHQVSLDYIVMWNIFVIVTSAISFSELSILLLCRIKSETLQIMLTTYLIVGMYLLNVKVTDGIGHVLFSFINLAIDIGRSLYDTSSYKVFMDLVIAGMIGGFSIPRISVFPQKNRG</sequence>
<feature type="transmembrane region" description="Helical" evidence="1">
    <location>
        <begin position="66"/>
        <end position="87"/>
    </location>
</feature>
<keyword evidence="1" id="KW-0812">Transmembrane</keyword>
<evidence type="ECO:0000256" key="1">
    <source>
        <dbReference type="SAM" id="Phobius"/>
    </source>
</evidence>
<gene>
    <name evidence="2" type="ORF">CAC02_09730</name>
</gene>